<dbReference type="EMBL" id="ANPB02000003">
    <property type="protein sequence ID" value="KAF4486042.1"/>
    <property type="molecule type" value="Genomic_DNA"/>
</dbReference>
<dbReference type="RefSeq" id="XP_066008964.1">
    <property type="nucleotide sequence ID" value="XM_066151401.1"/>
</dbReference>
<dbReference type="GeneID" id="43616700"/>
<dbReference type="OrthoDB" id="3796612at2759"/>
<keyword evidence="2" id="KW-1185">Reference proteome</keyword>
<evidence type="ECO:0000313" key="1">
    <source>
        <dbReference type="EMBL" id="KAF4486042.1"/>
    </source>
</evidence>
<sequence>MNELDDSELWMSTDSESDEIEDYESISEDATYFTMDMRPQGQSGGFHVRNRRGETLRSVATQYHSGSRRKPAFNVGAIAKAIIYGTLDQDSHTPATLLVYDFSFFSHRSTRIKEANISFEFQAKKGSASIGPTVTKVAPFGKHVMMQTTETVTKTVGGEGGVSGGAVVNVNTNLRAERSVEKVTTHAAKVVGNNPCDEWSNYPIAQWSLQENESQQNGIMTLFRACVLLTRDTEEDFELLPDVQVTPDLKTRLGSIMAFRRSDDPIILAPASEPLNALANDLVQKRWNLGQVDLSSLWDCTFHNTFEEAVKASRAQSLREGRAEKRAGLRNIFYPSRKFGASLVVYSSRPNMEFDFTDDEFHELDVLQVQNHAVDNPKATYEESDVEKEWKSLELDLQCLDVLDLLIDKKRRWDSTECDEETPLLEDYKKKTIASRRDYRDRVAPTALHIFAKSKRDFSRLLRTFRPILLATF</sequence>
<dbReference type="InParanoid" id="A0A7J6J812"/>
<name>A0A7J6J812_COLFN</name>
<organism evidence="1 2">
    <name type="scientific">Colletotrichum fructicola (strain Nara gc5)</name>
    <name type="common">Anthracnose fungus</name>
    <name type="synonym">Colletotrichum gloeosporioides (strain Nara gc5)</name>
    <dbReference type="NCBI Taxonomy" id="1213859"/>
    <lineage>
        <taxon>Eukaryota</taxon>
        <taxon>Fungi</taxon>
        <taxon>Dikarya</taxon>
        <taxon>Ascomycota</taxon>
        <taxon>Pezizomycotina</taxon>
        <taxon>Sordariomycetes</taxon>
        <taxon>Hypocreomycetidae</taxon>
        <taxon>Glomerellales</taxon>
        <taxon>Glomerellaceae</taxon>
        <taxon>Colletotrichum</taxon>
        <taxon>Colletotrichum gloeosporioides species complex</taxon>
    </lineage>
</organism>
<gene>
    <name evidence="1" type="ORF">CGGC5_v005153</name>
</gene>
<evidence type="ECO:0000313" key="2">
    <source>
        <dbReference type="Proteomes" id="UP000011096"/>
    </source>
</evidence>
<dbReference type="AlphaFoldDB" id="A0A7J6J812"/>
<accession>A0A7J6J812</accession>
<reference evidence="1 2" key="2">
    <citation type="submission" date="2020-04" db="EMBL/GenBank/DDBJ databases">
        <title>Genome sequencing and assembly of multiple isolates from the Colletotrichum gloeosporioides species complex.</title>
        <authorList>
            <person name="Gan P."/>
            <person name="Shirasu K."/>
        </authorList>
    </citation>
    <scope>NUCLEOTIDE SEQUENCE [LARGE SCALE GENOMIC DNA]</scope>
    <source>
        <strain evidence="1 2">Nara gc5</strain>
    </source>
</reference>
<comment type="caution">
    <text evidence="1">The sequence shown here is derived from an EMBL/GenBank/DDBJ whole genome shotgun (WGS) entry which is preliminary data.</text>
</comment>
<protein>
    <submittedName>
        <fullName evidence="1">Uncharacterized protein</fullName>
    </submittedName>
</protein>
<dbReference type="Proteomes" id="UP000011096">
    <property type="component" value="Unassembled WGS sequence"/>
</dbReference>
<proteinExistence type="predicted"/>
<reference evidence="1 2" key="1">
    <citation type="submission" date="2012-08" db="EMBL/GenBank/DDBJ databases">
        <authorList>
            <person name="Gan P.H.P."/>
            <person name="Ikeda K."/>
            <person name="Irieda H."/>
            <person name="Narusaka M."/>
            <person name="O'Connell R.J."/>
            <person name="Narusaka Y."/>
            <person name="Takano Y."/>
            <person name="Kubo Y."/>
            <person name="Shirasu K."/>
        </authorList>
    </citation>
    <scope>NUCLEOTIDE SEQUENCE [LARGE SCALE GENOMIC DNA]</scope>
    <source>
        <strain evidence="1 2">Nara gc5</strain>
    </source>
</reference>